<dbReference type="KEGG" id="bany:112052683"/>
<name>A0A6J1NL18_BICAN</name>
<dbReference type="AlphaFoldDB" id="A0A6J1NL18"/>
<proteinExistence type="predicted"/>
<dbReference type="OrthoDB" id="6903888at2759"/>
<evidence type="ECO:0000313" key="3">
    <source>
        <dbReference type="RefSeq" id="XP_023947629.2"/>
    </source>
</evidence>
<dbReference type="InterPro" id="IPR036610">
    <property type="entry name" value="PEBP-like_sf"/>
</dbReference>
<dbReference type="CDD" id="cd00866">
    <property type="entry name" value="PEBP_euk"/>
    <property type="match status" value="1"/>
</dbReference>
<reference evidence="3" key="1">
    <citation type="submission" date="2025-08" db="UniProtKB">
        <authorList>
            <consortium name="RefSeq"/>
        </authorList>
    </citation>
    <scope>IDENTIFICATION</scope>
</reference>
<dbReference type="PANTHER" id="PTHR11362:SF82">
    <property type="entry name" value="PHOSPHATIDYLETHANOLAMINE-BINDING PROTEIN 4"/>
    <property type="match status" value="1"/>
</dbReference>
<dbReference type="PANTHER" id="PTHR11362">
    <property type="entry name" value="PHOSPHATIDYLETHANOLAMINE-BINDING PROTEIN"/>
    <property type="match status" value="1"/>
</dbReference>
<gene>
    <name evidence="3" type="primary">LOC112052683</name>
</gene>
<dbReference type="SUPFAM" id="SSF49777">
    <property type="entry name" value="PEBP-like"/>
    <property type="match status" value="1"/>
</dbReference>
<dbReference type="GeneID" id="112052683"/>
<feature type="signal peptide" evidence="1">
    <location>
        <begin position="1"/>
        <end position="27"/>
    </location>
</feature>
<evidence type="ECO:0000313" key="2">
    <source>
        <dbReference type="Proteomes" id="UP001652582"/>
    </source>
</evidence>
<keyword evidence="2" id="KW-1185">Reference proteome</keyword>
<dbReference type="InterPro" id="IPR035810">
    <property type="entry name" value="PEBP_euk"/>
</dbReference>
<feature type="chain" id="PRO_5047315001" evidence="1">
    <location>
        <begin position="28"/>
        <end position="235"/>
    </location>
</feature>
<accession>A0A6J1NL18</accession>
<evidence type="ECO:0000256" key="1">
    <source>
        <dbReference type="SAM" id="SignalP"/>
    </source>
</evidence>
<dbReference type="RefSeq" id="XP_023947629.2">
    <property type="nucleotide sequence ID" value="XM_024091861.2"/>
</dbReference>
<protein>
    <submittedName>
        <fullName evidence="3">26 kDa secreted antigen-like</fullName>
    </submittedName>
</protein>
<sequence length="235" mass="25522">MAKGTKLNLYSIFACTATILAASWVLAEVENCEMDEIEDEALRVEVAFAQAGLIDNCLPVAPEAILGVKFPTVQADLGNCLYPCSTILTPLLELEGDPETNLTVAIMDRDMPSAATPILSNYLMYLCLNVNGSSLSTFDSSLCVAPWINANPTPGSGKHRIMAIAFPQSSFIDSSSLYPFSIDRYRFNMSALIANYSLGAPVAGNFWRTSIPKDYGKYCGIETTECCAKTGNQYY</sequence>
<keyword evidence="1" id="KW-0732">Signal</keyword>
<dbReference type="Proteomes" id="UP001652582">
    <property type="component" value="Chromosome 20"/>
</dbReference>
<organism evidence="2 3">
    <name type="scientific">Bicyclus anynana</name>
    <name type="common">Squinting bush brown butterfly</name>
    <dbReference type="NCBI Taxonomy" id="110368"/>
    <lineage>
        <taxon>Eukaryota</taxon>
        <taxon>Metazoa</taxon>
        <taxon>Ecdysozoa</taxon>
        <taxon>Arthropoda</taxon>
        <taxon>Hexapoda</taxon>
        <taxon>Insecta</taxon>
        <taxon>Pterygota</taxon>
        <taxon>Neoptera</taxon>
        <taxon>Endopterygota</taxon>
        <taxon>Lepidoptera</taxon>
        <taxon>Glossata</taxon>
        <taxon>Ditrysia</taxon>
        <taxon>Papilionoidea</taxon>
        <taxon>Nymphalidae</taxon>
        <taxon>Satyrinae</taxon>
        <taxon>Satyrini</taxon>
        <taxon>Mycalesina</taxon>
        <taxon>Bicyclus</taxon>
    </lineage>
</organism>
<dbReference type="Gene3D" id="3.90.280.10">
    <property type="entry name" value="PEBP-like"/>
    <property type="match status" value="1"/>
</dbReference>